<dbReference type="Proteomes" id="UP000184052">
    <property type="component" value="Unassembled WGS sequence"/>
</dbReference>
<evidence type="ECO:0000313" key="3">
    <source>
        <dbReference type="Proteomes" id="UP000184052"/>
    </source>
</evidence>
<organism evidence="2 3">
    <name type="scientific">Dethiosulfatibacter aminovorans DSM 17477</name>
    <dbReference type="NCBI Taxonomy" id="1121476"/>
    <lineage>
        <taxon>Bacteria</taxon>
        <taxon>Bacillati</taxon>
        <taxon>Bacillota</taxon>
        <taxon>Tissierellia</taxon>
        <taxon>Dethiosulfatibacter</taxon>
    </lineage>
</organism>
<keyword evidence="3" id="KW-1185">Reference proteome</keyword>
<dbReference type="STRING" id="1121476.SAMN02745751_02704"/>
<reference evidence="2 3" key="1">
    <citation type="submission" date="2016-11" db="EMBL/GenBank/DDBJ databases">
        <authorList>
            <person name="Jaros S."/>
            <person name="Januszkiewicz K."/>
            <person name="Wedrychowicz H."/>
        </authorList>
    </citation>
    <scope>NUCLEOTIDE SEQUENCE [LARGE SCALE GENOMIC DNA]</scope>
    <source>
        <strain evidence="2 3">DSM 17477</strain>
    </source>
</reference>
<dbReference type="RefSeq" id="WP_073050101.1">
    <property type="nucleotide sequence ID" value="NZ_FQZL01000023.1"/>
</dbReference>
<protein>
    <recommendedName>
        <fullName evidence="4">DUF4317 domain-containing protein</fullName>
    </recommendedName>
</protein>
<name>A0A1M6JTX2_9FIRM</name>
<feature type="coiled-coil region" evidence="1">
    <location>
        <begin position="330"/>
        <end position="360"/>
    </location>
</feature>
<evidence type="ECO:0000256" key="1">
    <source>
        <dbReference type="SAM" id="Coils"/>
    </source>
</evidence>
<proteinExistence type="predicted"/>
<evidence type="ECO:0000313" key="2">
    <source>
        <dbReference type="EMBL" id="SHJ50143.1"/>
    </source>
</evidence>
<accession>A0A1M6JTX2</accession>
<evidence type="ECO:0008006" key="4">
    <source>
        <dbReference type="Google" id="ProtNLM"/>
    </source>
</evidence>
<gene>
    <name evidence="2" type="ORF">SAMN02745751_02704</name>
</gene>
<sequence>MNRKDILELKRRFKKDHCTFTKLCGCYVNGEKETVLEFRETFLNLPEEEFYKYLEISKKILSGTIDNNLLELNFPLDENFNNEKQDFFMQLKKSGLKDDALLRKLYDSIIESYDYAGNFLILVFHDVYDVMTKTTDNIKIDESEEIYEYIMCAICPVSLSKPGLGYFAAEREIKARIRDWVVEVPSIGFVFPGFVDRSSDVNTVMYYTKNAKDPHSELMENTLGCLTKQTATIQKETFQSIIKSTVSPDDEISEKVYADIQENLNAMVEEYNEVYEDTDAAPITLTKDKVKELLIDSGVPEEVTEKIGASYDENFGENPPLAESLIDSKLVKANAQKKKEEQLIEQVEKLEQKLEEVTKITETEDDSEVKDEPDTIVEDNPPAVVLHVKPDKLPMIKTELINGQRCIVVPMDDDEQATINGMKDMF</sequence>
<dbReference type="OrthoDB" id="1642058at2"/>
<dbReference type="AlphaFoldDB" id="A0A1M6JTX2"/>
<dbReference type="Pfam" id="PF14199">
    <property type="entry name" value="DUF4317"/>
    <property type="match status" value="1"/>
</dbReference>
<keyword evidence="1" id="KW-0175">Coiled coil</keyword>
<dbReference type="EMBL" id="FQZL01000023">
    <property type="protein sequence ID" value="SHJ50143.1"/>
    <property type="molecule type" value="Genomic_DNA"/>
</dbReference>
<dbReference type="InterPro" id="IPR025466">
    <property type="entry name" value="DUF4317"/>
</dbReference>